<dbReference type="InterPro" id="IPR024370">
    <property type="entry name" value="PBP_domain"/>
</dbReference>
<dbReference type="SUPFAM" id="SSF53850">
    <property type="entry name" value="Periplasmic binding protein-like II"/>
    <property type="match status" value="1"/>
</dbReference>
<dbReference type="Gene3D" id="3.40.190.290">
    <property type="match status" value="1"/>
</dbReference>
<feature type="domain" description="HTH cro/C1-type" evidence="1">
    <location>
        <begin position="13"/>
        <end position="63"/>
    </location>
</feature>
<sequence>MPTSIRNQLGAVRRARGVSAAELARRVGVSRQTIHAIEAGSYIPNTEVTLKLGRELEVSVEELFTLEAEDVPAPDAIDSEVLSAVPAAKGQAVRVCRVGERLVSIPVQSAPYYLPEADGVISRVGRAPGHAELAVFAPEDPQQKKLTLAGCDPAIGLVSSMVEKLSGVELISAAASSRLALTWLKEGKVHIAGSHLEDPATGEFNLPFLRLEFPDDDLAVVTFARWEEGFVTAPGNPLGIRSAGDLAGAAVRFVNREKGSGSRGLLDRLLAEAGVPPRKVVGYDRVAYGHLAAAYAVLAGEADCCLATRSAAQAFGLDFVALRSERYDFVMRRQTLEMPAVQGFLDVLQRAALRRKLETLAGYDTAQTGSVQA</sequence>
<proteinExistence type="predicted"/>
<gene>
    <name evidence="2" type="ORF">IRI77_15715</name>
</gene>
<accession>A0A7S7NWZ0</accession>
<dbReference type="EMBL" id="CP063849">
    <property type="protein sequence ID" value="QOY91336.1"/>
    <property type="molecule type" value="Genomic_DNA"/>
</dbReference>
<dbReference type="SUPFAM" id="SSF47413">
    <property type="entry name" value="lambda repressor-like DNA-binding domains"/>
    <property type="match status" value="1"/>
</dbReference>
<dbReference type="KEGG" id="pfer:IRI77_15715"/>
<reference evidence="2 3" key="1">
    <citation type="submission" date="2020-10" db="EMBL/GenBank/DDBJ databases">
        <title>Complete genome sequence of Paludibaculum fermentans P105T, a facultatively anaerobic acidobacterium capable of dissimilatory Fe(III) reduction.</title>
        <authorList>
            <person name="Dedysh S.N."/>
            <person name="Beletsky A.V."/>
            <person name="Kulichevskaya I.S."/>
            <person name="Mardanov A.V."/>
            <person name="Ravin N.V."/>
        </authorList>
    </citation>
    <scope>NUCLEOTIDE SEQUENCE [LARGE SCALE GENOMIC DNA]</scope>
    <source>
        <strain evidence="2 3">P105</strain>
    </source>
</reference>
<dbReference type="AlphaFoldDB" id="A0A7S7NWZ0"/>
<dbReference type="Pfam" id="PF12727">
    <property type="entry name" value="PBP_like"/>
    <property type="match status" value="1"/>
</dbReference>
<dbReference type="RefSeq" id="WP_194452990.1">
    <property type="nucleotide sequence ID" value="NZ_CP063849.1"/>
</dbReference>
<keyword evidence="3" id="KW-1185">Reference proteome</keyword>
<dbReference type="GO" id="GO:0003677">
    <property type="term" value="F:DNA binding"/>
    <property type="evidence" value="ECO:0007669"/>
    <property type="project" value="InterPro"/>
</dbReference>
<dbReference type="PANTHER" id="PTHR38431">
    <property type="entry name" value="BLL2305 PROTEIN"/>
    <property type="match status" value="1"/>
</dbReference>
<dbReference type="Proteomes" id="UP000593892">
    <property type="component" value="Chromosome"/>
</dbReference>
<evidence type="ECO:0000313" key="3">
    <source>
        <dbReference type="Proteomes" id="UP000593892"/>
    </source>
</evidence>
<evidence type="ECO:0000313" key="2">
    <source>
        <dbReference type="EMBL" id="QOY91336.1"/>
    </source>
</evidence>
<dbReference type="Pfam" id="PF01381">
    <property type="entry name" value="HTH_3"/>
    <property type="match status" value="1"/>
</dbReference>
<dbReference type="InterPro" id="IPR001387">
    <property type="entry name" value="Cro/C1-type_HTH"/>
</dbReference>
<dbReference type="InterPro" id="IPR010982">
    <property type="entry name" value="Lambda_DNA-bd_dom_sf"/>
</dbReference>
<protein>
    <submittedName>
        <fullName evidence="2">Helix-turn-helix domain-containing protein</fullName>
    </submittedName>
</protein>
<organism evidence="2 3">
    <name type="scientific">Paludibaculum fermentans</name>
    <dbReference type="NCBI Taxonomy" id="1473598"/>
    <lineage>
        <taxon>Bacteria</taxon>
        <taxon>Pseudomonadati</taxon>
        <taxon>Acidobacteriota</taxon>
        <taxon>Terriglobia</taxon>
        <taxon>Bryobacterales</taxon>
        <taxon>Bryobacteraceae</taxon>
        <taxon>Paludibaculum</taxon>
    </lineage>
</organism>
<dbReference type="CDD" id="cd05466">
    <property type="entry name" value="PBP2_LTTR_substrate"/>
    <property type="match status" value="1"/>
</dbReference>
<dbReference type="CDD" id="cd00093">
    <property type="entry name" value="HTH_XRE"/>
    <property type="match status" value="1"/>
</dbReference>
<dbReference type="Gene3D" id="1.10.260.40">
    <property type="entry name" value="lambda repressor-like DNA-binding domains"/>
    <property type="match status" value="1"/>
</dbReference>
<dbReference type="PROSITE" id="PS50943">
    <property type="entry name" value="HTH_CROC1"/>
    <property type="match status" value="1"/>
</dbReference>
<evidence type="ECO:0000259" key="1">
    <source>
        <dbReference type="PROSITE" id="PS50943"/>
    </source>
</evidence>
<name>A0A7S7NWZ0_PALFE</name>
<dbReference type="PANTHER" id="PTHR38431:SF1">
    <property type="entry name" value="BLL2305 PROTEIN"/>
    <property type="match status" value="1"/>
</dbReference>
<dbReference type="SMART" id="SM00530">
    <property type="entry name" value="HTH_XRE"/>
    <property type="match status" value="1"/>
</dbReference>